<dbReference type="EMBL" id="BMFW01000025">
    <property type="protein sequence ID" value="GGI00133.1"/>
    <property type="molecule type" value="Genomic_DNA"/>
</dbReference>
<sequence length="93" mass="9399">MGGIMLWARRSFGYTAAPGVLLVSALGGVVFAVAAVADNLSGGIRTDLSVVVVHLVISAASLAVLAWFLSAPQRAAAKVRKPRLRPGAASGAT</sequence>
<keyword evidence="1" id="KW-1133">Transmembrane helix</keyword>
<dbReference type="Proteomes" id="UP000643279">
    <property type="component" value="Unassembled WGS sequence"/>
</dbReference>
<keyword evidence="1" id="KW-0812">Transmembrane</keyword>
<gene>
    <name evidence="2" type="ORF">GCM10007170_36570</name>
</gene>
<feature type="transmembrane region" description="Helical" evidence="1">
    <location>
        <begin position="12"/>
        <end position="36"/>
    </location>
</feature>
<dbReference type="RefSeq" id="WP_188572969.1">
    <property type="nucleotide sequence ID" value="NZ_BMFW01000025.1"/>
</dbReference>
<feature type="transmembrane region" description="Helical" evidence="1">
    <location>
        <begin position="48"/>
        <end position="71"/>
    </location>
</feature>
<keyword evidence="1" id="KW-0472">Membrane</keyword>
<accession>A0ABQ2AZ12</accession>
<protein>
    <submittedName>
        <fullName evidence="2">Uncharacterized protein</fullName>
    </submittedName>
</protein>
<keyword evidence="3" id="KW-1185">Reference proteome</keyword>
<evidence type="ECO:0000313" key="3">
    <source>
        <dbReference type="Proteomes" id="UP000643279"/>
    </source>
</evidence>
<reference evidence="3" key="1">
    <citation type="journal article" date="2019" name="Int. J. Syst. Evol. Microbiol.">
        <title>The Global Catalogue of Microorganisms (GCM) 10K type strain sequencing project: providing services to taxonomists for standard genome sequencing and annotation.</title>
        <authorList>
            <consortium name="The Broad Institute Genomics Platform"/>
            <consortium name="The Broad Institute Genome Sequencing Center for Infectious Disease"/>
            <person name="Wu L."/>
            <person name="Ma J."/>
        </authorList>
    </citation>
    <scope>NUCLEOTIDE SEQUENCE [LARGE SCALE GENOMIC DNA]</scope>
    <source>
        <strain evidence="3">CGMCC 1.12778</strain>
    </source>
</reference>
<organism evidence="2 3">
    <name type="scientific">Arthrobacter liuii</name>
    <dbReference type="NCBI Taxonomy" id="1476996"/>
    <lineage>
        <taxon>Bacteria</taxon>
        <taxon>Bacillati</taxon>
        <taxon>Actinomycetota</taxon>
        <taxon>Actinomycetes</taxon>
        <taxon>Micrococcales</taxon>
        <taxon>Micrococcaceae</taxon>
        <taxon>Arthrobacter</taxon>
    </lineage>
</organism>
<comment type="caution">
    <text evidence="2">The sequence shown here is derived from an EMBL/GenBank/DDBJ whole genome shotgun (WGS) entry which is preliminary data.</text>
</comment>
<name>A0ABQ2AZ12_9MICC</name>
<evidence type="ECO:0000313" key="2">
    <source>
        <dbReference type="EMBL" id="GGI00133.1"/>
    </source>
</evidence>
<proteinExistence type="predicted"/>
<evidence type="ECO:0000256" key="1">
    <source>
        <dbReference type="SAM" id="Phobius"/>
    </source>
</evidence>